<dbReference type="SUPFAM" id="SSF54427">
    <property type="entry name" value="NTF2-like"/>
    <property type="match status" value="1"/>
</dbReference>
<dbReference type="AlphaFoldDB" id="A0A852ZLL7"/>
<dbReference type="RefSeq" id="WP_179787963.1">
    <property type="nucleotide sequence ID" value="NZ_BAAARR010000016.1"/>
</dbReference>
<dbReference type="EC" id="3.1.1.45" evidence="2"/>
<dbReference type="Gene3D" id="3.10.450.50">
    <property type="match status" value="1"/>
</dbReference>
<organism evidence="2 3">
    <name type="scientific">Actinopolymorpha rutila</name>
    <dbReference type="NCBI Taxonomy" id="446787"/>
    <lineage>
        <taxon>Bacteria</taxon>
        <taxon>Bacillati</taxon>
        <taxon>Actinomycetota</taxon>
        <taxon>Actinomycetes</taxon>
        <taxon>Propionibacteriales</taxon>
        <taxon>Actinopolymorphaceae</taxon>
        <taxon>Actinopolymorpha</taxon>
    </lineage>
</organism>
<gene>
    <name evidence="2" type="ORF">F4554_003047</name>
</gene>
<dbReference type="EMBL" id="JACBZH010000001">
    <property type="protein sequence ID" value="NYH90409.1"/>
    <property type="molecule type" value="Genomic_DNA"/>
</dbReference>
<comment type="caution">
    <text evidence="2">The sequence shown here is derived from an EMBL/GenBank/DDBJ whole genome shotgun (WGS) entry which is preliminary data.</text>
</comment>
<evidence type="ECO:0000313" key="2">
    <source>
        <dbReference type="EMBL" id="NYH90409.1"/>
    </source>
</evidence>
<dbReference type="InterPro" id="IPR009959">
    <property type="entry name" value="Cyclase_SnoaL-like"/>
</dbReference>
<reference evidence="2 3" key="1">
    <citation type="submission" date="2020-07" db="EMBL/GenBank/DDBJ databases">
        <title>Sequencing the genomes of 1000 actinobacteria strains.</title>
        <authorList>
            <person name="Klenk H.-P."/>
        </authorList>
    </citation>
    <scope>NUCLEOTIDE SEQUENCE [LARGE SCALE GENOMIC DNA]</scope>
    <source>
        <strain evidence="2 3">DSM 18448</strain>
    </source>
</reference>
<keyword evidence="3" id="KW-1185">Reference proteome</keyword>
<evidence type="ECO:0000259" key="1">
    <source>
        <dbReference type="Pfam" id="PF12680"/>
    </source>
</evidence>
<dbReference type="Pfam" id="PF12680">
    <property type="entry name" value="SnoaL_2"/>
    <property type="match status" value="1"/>
</dbReference>
<dbReference type="PANTHER" id="PTHR38436:SF3">
    <property type="entry name" value="CARBOXYMETHYLENEBUTENOLIDASE-RELATED"/>
    <property type="match status" value="1"/>
</dbReference>
<dbReference type="InterPro" id="IPR032710">
    <property type="entry name" value="NTF2-like_dom_sf"/>
</dbReference>
<dbReference type="GO" id="GO:0008806">
    <property type="term" value="F:carboxymethylenebutenolidase activity"/>
    <property type="evidence" value="ECO:0007669"/>
    <property type="project" value="UniProtKB-EC"/>
</dbReference>
<sequence length="170" mass="18760">MTADHEAVWKAHTDGEFLHRDVAATMRTMSDDPQVVHVPTAMGGRGSKDVRSFYTSYFVGLNPEDFRIELISRTVGVERIVDEMVVSFTHDIEVPWILPGVAPTGRPVEIPVIAIVGLRDGLIDSEHIYWDQASVFAQVGLLDIAALPALGAEQAEVVRDRNARLNTLAR</sequence>
<name>A0A852ZLL7_9ACTN</name>
<dbReference type="Proteomes" id="UP000579605">
    <property type="component" value="Unassembled WGS sequence"/>
</dbReference>
<keyword evidence="2" id="KW-0378">Hydrolase</keyword>
<proteinExistence type="predicted"/>
<feature type="domain" description="SnoaL-like" evidence="1">
    <location>
        <begin position="17"/>
        <end position="123"/>
    </location>
</feature>
<accession>A0A852ZLL7</accession>
<dbReference type="GO" id="GO:0030638">
    <property type="term" value="P:polyketide metabolic process"/>
    <property type="evidence" value="ECO:0007669"/>
    <property type="project" value="InterPro"/>
</dbReference>
<dbReference type="PANTHER" id="PTHR38436">
    <property type="entry name" value="POLYKETIDE CYCLASE SNOAL-LIKE DOMAIN"/>
    <property type="match status" value="1"/>
</dbReference>
<protein>
    <submittedName>
        <fullName evidence="2">Carboxymethylenebutenolidase</fullName>
        <ecNumber evidence="2">3.1.1.45</ecNumber>
    </submittedName>
</protein>
<dbReference type="InterPro" id="IPR037401">
    <property type="entry name" value="SnoaL-like"/>
</dbReference>
<evidence type="ECO:0000313" key="3">
    <source>
        <dbReference type="Proteomes" id="UP000579605"/>
    </source>
</evidence>